<dbReference type="SUPFAM" id="SSF54373">
    <property type="entry name" value="FAD-linked reductases, C-terminal domain"/>
    <property type="match status" value="1"/>
</dbReference>
<evidence type="ECO:0000259" key="6">
    <source>
        <dbReference type="Pfam" id="PF00732"/>
    </source>
</evidence>
<dbReference type="Gene3D" id="3.30.560.10">
    <property type="entry name" value="Glucose Oxidase, domain 3"/>
    <property type="match status" value="1"/>
</dbReference>
<feature type="binding site" evidence="5">
    <location>
        <position position="90"/>
    </location>
    <ligand>
        <name>FAD</name>
        <dbReference type="ChEBI" id="CHEBI:57692"/>
    </ligand>
</feature>
<dbReference type="AlphaFoldDB" id="A0AAU7APJ9"/>
<evidence type="ECO:0000256" key="5">
    <source>
        <dbReference type="PIRSR" id="PIRSR000137-2"/>
    </source>
</evidence>
<dbReference type="InterPro" id="IPR012132">
    <property type="entry name" value="GMC_OxRdtase"/>
</dbReference>
<dbReference type="PANTHER" id="PTHR11552">
    <property type="entry name" value="GLUCOSE-METHANOL-CHOLINE GMC OXIDOREDUCTASE"/>
    <property type="match status" value="1"/>
</dbReference>
<feature type="binding site" evidence="5">
    <location>
        <position position="226"/>
    </location>
    <ligand>
        <name>FAD</name>
        <dbReference type="ChEBI" id="CHEBI:57692"/>
    </ligand>
</feature>
<name>A0AAU7APJ9_9ACTN</name>
<dbReference type="Pfam" id="PF05199">
    <property type="entry name" value="GMC_oxred_C"/>
    <property type="match status" value="1"/>
</dbReference>
<evidence type="ECO:0000313" key="8">
    <source>
        <dbReference type="EMBL" id="XAY03570.1"/>
    </source>
</evidence>
<dbReference type="EC" id="1.1.99.-" evidence="8"/>
<dbReference type="EMBL" id="CP114014">
    <property type="protein sequence ID" value="XAY03570.1"/>
    <property type="molecule type" value="Genomic_DNA"/>
</dbReference>
<reference evidence="8" key="1">
    <citation type="submission" date="2022-12" db="EMBL/GenBank/DDBJ databases">
        <title>Paraconexibacter alkalitolerans sp. nov. and Baekduia alba sp. nov., isolated from soil and emended description of the genera Paraconexibacter (Chun et al., 2020) and Baekduia (An et al., 2020).</title>
        <authorList>
            <person name="Vieira S."/>
            <person name="Huber K.J."/>
            <person name="Geppert A."/>
            <person name="Wolf J."/>
            <person name="Neumann-Schaal M."/>
            <person name="Muesken M."/>
            <person name="Overmann J."/>
        </authorList>
    </citation>
    <scope>NUCLEOTIDE SEQUENCE</scope>
    <source>
        <strain evidence="8">AEG42_29</strain>
    </source>
</reference>
<dbReference type="InterPro" id="IPR000172">
    <property type="entry name" value="GMC_OxRdtase_N"/>
</dbReference>
<feature type="domain" description="Glucose-methanol-choline oxidoreductase N-terminal" evidence="6">
    <location>
        <begin position="12"/>
        <end position="301"/>
    </location>
</feature>
<comment type="similarity">
    <text evidence="2">Belongs to the GMC oxidoreductase family.</text>
</comment>
<dbReference type="InterPro" id="IPR036188">
    <property type="entry name" value="FAD/NAD-bd_sf"/>
</dbReference>
<protein>
    <submittedName>
        <fullName evidence="8">Alcohol dehydrogenase [acceptor]</fullName>
        <ecNumber evidence="8">1.1.99.-</ecNumber>
    </submittedName>
</protein>
<dbReference type="Gene3D" id="3.50.50.60">
    <property type="entry name" value="FAD/NAD(P)-binding domain"/>
    <property type="match status" value="1"/>
</dbReference>
<evidence type="ECO:0000259" key="7">
    <source>
        <dbReference type="Pfam" id="PF05199"/>
    </source>
</evidence>
<evidence type="ECO:0000256" key="2">
    <source>
        <dbReference type="ARBA" id="ARBA00010790"/>
    </source>
</evidence>
<keyword evidence="8" id="KW-0560">Oxidoreductase</keyword>
<comment type="cofactor">
    <cofactor evidence="1 5">
        <name>FAD</name>
        <dbReference type="ChEBI" id="CHEBI:57692"/>
    </cofactor>
</comment>
<dbReference type="Pfam" id="PF00732">
    <property type="entry name" value="GMC_oxred_N"/>
    <property type="match status" value="1"/>
</dbReference>
<keyword evidence="3" id="KW-0285">Flavoprotein</keyword>
<dbReference type="PIRSF" id="PIRSF000137">
    <property type="entry name" value="Alcohol_oxidase"/>
    <property type="match status" value="1"/>
</dbReference>
<dbReference type="InterPro" id="IPR007867">
    <property type="entry name" value="GMC_OxRtase_C"/>
</dbReference>
<organism evidence="8">
    <name type="scientific">Paraconexibacter sp. AEG42_29</name>
    <dbReference type="NCBI Taxonomy" id="2997339"/>
    <lineage>
        <taxon>Bacteria</taxon>
        <taxon>Bacillati</taxon>
        <taxon>Actinomycetota</taxon>
        <taxon>Thermoleophilia</taxon>
        <taxon>Solirubrobacterales</taxon>
        <taxon>Paraconexibacteraceae</taxon>
        <taxon>Paraconexibacter</taxon>
    </lineage>
</organism>
<dbReference type="RefSeq" id="WP_354700126.1">
    <property type="nucleotide sequence ID" value="NZ_CP114014.1"/>
</dbReference>
<dbReference type="PANTHER" id="PTHR11552:SF147">
    <property type="entry name" value="CHOLINE DEHYDROGENASE, MITOCHONDRIAL"/>
    <property type="match status" value="1"/>
</dbReference>
<evidence type="ECO:0000256" key="4">
    <source>
        <dbReference type="ARBA" id="ARBA00022827"/>
    </source>
</evidence>
<dbReference type="GO" id="GO:0050660">
    <property type="term" value="F:flavin adenine dinucleotide binding"/>
    <property type="evidence" value="ECO:0007669"/>
    <property type="project" value="InterPro"/>
</dbReference>
<dbReference type="GO" id="GO:0016614">
    <property type="term" value="F:oxidoreductase activity, acting on CH-OH group of donors"/>
    <property type="evidence" value="ECO:0007669"/>
    <property type="project" value="InterPro"/>
</dbReference>
<gene>
    <name evidence="8" type="primary">alkJ_1</name>
    <name evidence="8" type="ORF">DSM112329_00389</name>
</gene>
<keyword evidence="4 5" id="KW-0274">FAD</keyword>
<proteinExistence type="inferred from homology"/>
<sequence length="547" mass="58802">MRLDDAISMNPDYIVVGAGPAGCVVASRLSEDPNVKVLLIEAGRSSDNFRVKIPIGPAMMITKPGWDWCWETPPDPTMNGRHITWSAGKVVGGGSSVHGQVNMRCLPSDYDEWATFVGDNGDWSYEDMLPYLIKCEHYPGSDSPVRGRGGPLNVADMTTVHPLAEAFVGAGEDRGYARTDLNGEDPIGFGLTQATQKDGRRFNVYDGYIRPHAGRPNLGVLIKSRVVRVVMENGAAVGVEVAAGDTTKIIHAAREVIVSAGTIASANLLMKSGVGPGEVLQSAGVPVAVEVDGVGRNLQEHSGLSLSRFIKDAWSLNAAQARPDLGAKYLYQLLVKKTGPFSSPVVQAMGYVRTHPELPNPDLQLHFLPFAYRMKPESRSALAAEMPKKAAVAMQATLCKPNVRGQVRITNADAESAPMIDHHLLGDERDLQTLVAGCKLITDIFESPRFAPYVVSGCNPLTNPTDDAGWVDYVRNNTNIAYHQVGTCRMGRRDDPAAVVDPTLKVIGADRLRVIDASVMPTVPSANTYIPTVAVGEKGAEMIARGV</sequence>
<feature type="domain" description="Glucose-methanol-choline oxidoreductase C-terminal" evidence="7">
    <location>
        <begin position="401"/>
        <end position="536"/>
    </location>
</feature>
<evidence type="ECO:0000256" key="1">
    <source>
        <dbReference type="ARBA" id="ARBA00001974"/>
    </source>
</evidence>
<evidence type="ECO:0000256" key="3">
    <source>
        <dbReference type="ARBA" id="ARBA00022630"/>
    </source>
</evidence>
<accession>A0AAU7APJ9</accession>
<dbReference type="KEGG" id="parq:DSM112329_00389"/>
<dbReference type="SUPFAM" id="SSF51905">
    <property type="entry name" value="FAD/NAD(P)-binding domain"/>
    <property type="match status" value="1"/>
</dbReference>